<dbReference type="InterPro" id="IPR032474">
    <property type="entry name" value="Argonaute_N"/>
</dbReference>
<comment type="caution">
    <text evidence="3">The sequence shown here is derived from an EMBL/GenBank/DDBJ whole genome shotgun (WGS) entry which is preliminary data.</text>
</comment>
<feature type="domain" description="Piwi" evidence="2">
    <location>
        <begin position="558"/>
        <end position="857"/>
    </location>
</feature>
<dbReference type="InterPro" id="IPR003165">
    <property type="entry name" value="Piwi"/>
</dbReference>
<dbReference type="SUPFAM" id="SSF53098">
    <property type="entry name" value="Ribonuclease H-like"/>
    <property type="match status" value="1"/>
</dbReference>
<dbReference type="Gene3D" id="3.30.420.10">
    <property type="entry name" value="Ribonuclease H-like superfamily/Ribonuclease H"/>
    <property type="match status" value="1"/>
</dbReference>
<dbReference type="PANTHER" id="PTHR22891">
    <property type="entry name" value="EUKARYOTIC TRANSLATION INITIATION FACTOR 2C"/>
    <property type="match status" value="1"/>
</dbReference>
<dbReference type="EMBL" id="BDGU01000270">
    <property type="protein sequence ID" value="GAW05807.1"/>
    <property type="molecule type" value="Genomic_DNA"/>
</dbReference>
<dbReference type="GO" id="GO:0003723">
    <property type="term" value="F:RNA binding"/>
    <property type="evidence" value="ECO:0007669"/>
    <property type="project" value="InterPro"/>
</dbReference>
<dbReference type="SUPFAM" id="SSF101690">
    <property type="entry name" value="PAZ domain"/>
    <property type="match status" value="1"/>
</dbReference>
<dbReference type="Proteomes" id="UP000188533">
    <property type="component" value="Unassembled WGS sequence"/>
</dbReference>
<dbReference type="Pfam" id="PF08699">
    <property type="entry name" value="ArgoL1"/>
    <property type="match status" value="1"/>
</dbReference>
<dbReference type="SMART" id="SM00950">
    <property type="entry name" value="Piwi"/>
    <property type="match status" value="1"/>
</dbReference>
<proteinExistence type="predicted"/>
<reference evidence="3 4" key="1">
    <citation type="submission" date="2016-08" db="EMBL/GenBank/DDBJ databases">
        <authorList>
            <consortium name="Lentinula edodes genome sequencing consortium"/>
            <person name="Sakamoto Y."/>
            <person name="Nakade K."/>
            <person name="Sato S."/>
            <person name="Yoshida Y."/>
            <person name="Miyazaki K."/>
            <person name="Natsume S."/>
            <person name="Konno N."/>
        </authorList>
    </citation>
    <scope>NUCLEOTIDE SEQUENCE [LARGE SCALE GENOMIC DNA]</scope>
    <source>
        <strain evidence="3 4">NBRC 111202</strain>
    </source>
</reference>
<protein>
    <submittedName>
        <fullName evidence="3">Argonaute-like protein</fullName>
    </submittedName>
</protein>
<feature type="region of interest" description="Disordered" evidence="1">
    <location>
        <begin position="36"/>
        <end position="66"/>
    </location>
</feature>
<dbReference type="InterPro" id="IPR012337">
    <property type="entry name" value="RNaseH-like_sf"/>
</dbReference>
<feature type="compositionally biased region" description="Gly residues" evidence="1">
    <location>
        <begin position="42"/>
        <end position="59"/>
    </location>
</feature>
<evidence type="ECO:0000313" key="4">
    <source>
        <dbReference type="Proteomes" id="UP000188533"/>
    </source>
</evidence>
<dbReference type="AlphaFoldDB" id="A0A1Q3EF21"/>
<name>A0A1Q3EF21_LENED</name>
<reference evidence="3 4" key="2">
    <citation type="submission" date="2017-02" db="EMBL/GenBank/DDBJ databases">
        <title>A genome survey and senescence transcriptome analysis in Lentinula edodes.</title>
        <authorList>
            <person name="Sakamoto Y."/>
            <person name="Nakade K."/>
            <person name="Sato S."/>
            <person name="Yoshida Y."/>
            <person name="Miyazaki K."/>
            <person name="Natsume S."/>
            <person name="Konno N."/>
        </authorList>
    </citation>
    <scope>NUCLEOTIDE SEQUENCE [LARGE SCALE GENOMIC DNA]</scope>
    <source>
        <strain evidence="3 4">NBRC 111202</strain>
    </source>
</reference>
<dbReference type="Gene3D" id="3.40.50.2300">
    <property type="match status" value="1"/>
</dbReference>
<dbReference type="InterPro" id="IPR014811">
    <property type="entry name" value="ArgoL1"/>
</dbReference>
<dbReference type="PROSITE" id="PS50822">
    <property type="entry name" value="PIWI"/>
    <property type="match status" value="1"/>
</dbReference>
<accession>A0A1Q3EF21</accession>
<dbReference type="InterPro" id="IPR003100">
    <property type="entry name" value="PAZ_dom"/>
</dbReference>
<dbReference type="SMART" id="SM01163">
    <property type="entry name" value="DUF1785"/>
    <property type="match status" value="1"/>
</dbReference>
<organism evidence="3 4">
    <name type="scientific">Lentinula edodes</name>
    <name type="common">Shiitake mushroom</name>
    <name type="synonym">Lentinus edodes</name>
    <dbReference type="NCBI Taxonomy" id="5353"/>
    <lineage>
        <taxon>Eukaryota</taxon>
        <taxon>Fungi</taxon>
        <taxon>Dikarya</taxon>
        <taxon>Basidiomycota</taxon>
        <taxon>Agaricomycotina</taxon>
        <taxon>Agaricomycetes</taxon>
        <taxon>Agaricomycetidae</taxon>
        <taxon>Agaricales</taxon>
        <taxon>Marasmiineae</taxon>
        <taxon>Omphalotaceae</taxon>
        <taxon>Lentinula</taxon>
    </lineage>
</organism>
<evidence type="ECO:0000256" key="1">
    <source>
        <dbReference type="SAM" id="MobiDB-lite"/>
    </source>
</evidence>
<evidence type="ECO:0000313" key="3">
    <source>
        <dbReference type="EMBL" id="GAW05807.1"/>
    </source>
</evidence>
<dbReference type="CDD" id="cd02846">
    <property type="entry name" value="PAZ_argonaute_like"/>
    <property type="match status" value="1"/>
</dbReference>
<dbReference type="Gene3D" id="2.170.260.10">
    <property type="entry name" value="paz domain"/>
    <property type="match status" value="1"/>
</dbReference>
<dbReference type="Pfam" id="PF02171">
    <property type="entry name" value="Piwi"/>
    <property type="match status" value="1"/>
</dbReference>
<dbReference type="Pfam" id="PF16486">
    <property type="entry name" value="ArgoN"/>
    <property type="match status" value="1"/>
</dbReference>
<gene>
    <name evidence="3" type="ORF">LENED_007686</name>
</gene>
<evidence type="ECO:0000259" key="2">
    <source>
        <dbReference type="PROSITE" id="PS50822"/>
    </source>
</evidence>
<dbReference type="Pfam" id="PF02170">
    <property type="entry name" value="PAZ"/>
    <property type="match status" value="1"/>
</dbReference>
<dbReference type="InterPro" id="IPR036397">
    <property type="entry name" value="RNaseH_sf"/>
</dbReference>
<sequence>MGGVGEALRGVISQQASSFKYILRMSGYQGRGGAFGQDTRGSYGGRGGRGGGFGRGRGGPPSINRDQPLSVTVQTNCFVIKKLPQKDYYLYDMFKPDVEVFGRRQELFDKLQSIVAPQIFSPRALYDGKALVYSSHRLKLASGDGSSFLVGWSDRPVEGNRGTFRLTLKLTAGEMIRPKNLSTLIQQKAAVDNPEVTTAVNLLNILIRQDSNQKYPHNAKAFFSSVGKMNLPGIELWRGFHQSVRLTRDHALLNIDTTMTAIFKPGPLLDLCMDYMQFRDTRELMFDERGGPQVHKLERFLKKLQVTLQTTKKRRTIHGLVLNAGKHVFSKDGNDMTVEEYLSITYNIHLRYPNLVGVRLTKPGAEHQIILPLEVCNVISGQFYKQRLPDNLTPEVVRFATLNPAARLSAITGSSSTQIIADSPILNYKNSEFIVESGMEIDTNPITIHGQLLALPKVKFRTDELIPVNGSWNVLNRMLYKAAPLNCWAVVNFIERGGNQLVETVMRGTMQCAKSLDISNPCTVQSGSGQAVEHVLNRTVVEMKAKFPDLENMRPRPLLLILLPQNAAEVRQRVKHWGDFTAGVITQCVREGKLKRANDQYFNNIALKLNARLKGSNFIVSSPAMNALSNKGRFIIMGADVAHPGPGVRRPSTTSLVWSMDPHAAQYHALTEIQNPRLEIIQSLQQMVYEAVLGFGKQNGTPSQLIFFRDGVSEGEFAKVAEQEIMDIRAAIDKLWKIMNIQDPKPKFTFIVVGKRHHIVFFPTQNSPANDGKGNCVAGFASDQRYLSHPSTTDFYLQSHAAIQGTSRSGHYTVIHDEIFDYNAERIQELAFSLCHVYAKATRSVSIPAPIYYADLACSRGSFHYAPNSAFSLASEAASTISDSQDFNLDDWKANFRRVNKYMASIFLVLSQDAGMWTQENDEYSCTQNV</sequence>
<dbReference type="STRING" id="5353.A0A1Q3EF21"/>
<keyword evidence="4" id="KW-1185">Reference proteome</keyword>
<dbReference type="InterPro" id="IPR036085">
    <property type="entry name" value="PAZ_dom_sf"/>
</dbReference>